<gene>
    <name evidence="5" type="ORF">FJQ55_12960</name>
</gene>
<evidence type="ECO:0000256" key="1">
    <source>
        <dbReference type="ARBA" id="ARBA00004613"/>
    </source>
</evidence>
<comment type="caution">
    <text evidence="5">The sequence shown here is derived from an EMBL/GenBank/DDBJ whole genome shotgun (WGS) entry which is preliminary data.</text>
</comment>
<dbReference type="GO" id="GO:0005576">
    <property type="term" value="C:extracellular region"/>
    <property type="evidence" value="ECO:0007669"/>
    <property type="project" value="UniProtKB-SubCell"/>
</dbReference>
<evidence type="ECO:0008006" key="7">
    <source>
        <dbReference type="Google" id="ProtNLM"/>
    </source>
</evidence>
<dbReference type="Proteomes" id="UP000316429">
    <property type="component" value="Unassembled WGS sequence"/>
</dbReference>
<protein>
    <recommendedName>
        <fullName evidence="7">Avidin family protein</fullName>
    </recommendedName>
</protein>
<reference evidence="5 6" key="1">
    <citation type="submission" date="2019-06" db="EMBL/GenBank/DDBJ databases">
        <title>Rhizobium sp. CL12 isolated from roots of soybean.</title>
        <authorList>
            <person name="Wang C."/>
        </authorList>
    </citation>
    <scope>NUCLEOTIDE SEQUENCE [LARGE SCALE GENOMIC DNA]</scope>
    <source>
        <strain evidence="5 6">CL12</strain>
    </source>
</reference>
<evidence type="ECO:0000313" key="6">
    <source>
        <dbReference type="Proteomes" id="UP000316429"/>
    </source>
</evidence>
<keyword evidence="6" id="KW-1185">Reference proteome</keyword>
<dbReference type="Pfam" id="PF01382">
    <property type="entry name" value="Avidin"/>
    <property type="match status" value="1"/>
</dbReference>
<evidence type="ECO:0000256" key="4">
    <source>
        <dbReference type="SAM" id="SignalP"/>
    </source>
</evidence>
<evidence type="ECO:0000313" key="5">
    <source>
        <dbReference type="EMBL" id="TPP11664.1"/>
    </source>
</evidence>
<comment type="subcellular location">
    <subcellularLocation>
        <location evidence="1">Secreted</location>
    </subcellularLocation>
</comment>
<evidence type="ECO:0000256" key="3">
    <source>
        <dbReference type="ARBA" id="ARBA00022729"/>
    </source>
</evidence>
<dbReference type="InterPro" id="IPR036896">
    <property type="entry name" value="Avidin-like_sf"/>
</dbReference>
<accession>A0A504U917</accession>
<dbReference type="SUPFAM" id="SSF50876">
    <property type="entry name" value="Avidin/streptavidin"/>
    <property type="match status" value="1"/>
</dbReference>
<dbReference type="EMBL" id="VFYP01000001">
    <property type="protein sequence ID" value="TPP11664.1"/>
    <property type="molecule type" value="Genomic_DNA"/>
</dbReference>
<name>A0A504U917_9HYPH</name>
<dbReference type="PROSITE" id="PS51326">
    <property type="entry name" value="AVIDIN_2"/>
    <property type="match status" value="1"/>
</dbReference>
<sequence length="165" mass="17563">MFVGGVMRLATFLLACILGATALSAASKAGAASSKGVLTGTSTWIGSHGSVMVLDVAGDGAIHGYYVNNAPGKGCRGIPYDLSGQLTERAISFHVSWRNGVADCLTETQWQGRLQPSRNGGVEMVTEWQRSSTLAPFKKPKTAFEEGTDMFTLQINPGVQFKLDY</sequence>
<dbReference type="InterPro" id="IPR005468">
    <property type="entry name" value="Avidin/str"/>
</dbReference>
<evidence type="ECO:0000256" key="2">
    <source>
        <dbReference type="ARBA" id="ARBA00022525"/>
    </source>
</evidence>
<keyword evidence="3 4" id="KW-0732">Signal</keyword>
<proteinExistence type="predicted"/>
<dbReference type="GO" id="GO:0009374">
    <property type="term" value="F:biotin binding"/>
    <property type="evidence" value="ECO:0007669"/>
    <property type="project" value="InterPro"/>
</dbReference>
<dbReference type="Gene3D" id="2.40.128.30">
    <property type="entry name" value="Avidin-like"/>
    <property type="match status" value="1"/>
</dbReference>
<feature type="chain" id="PRO_5021431624" description="Avidin family protein" evidence="4">
    <location>
        <begin position="26"/>
        <end position="165"/>
    </location>
</feature>
<organism evidence="5 6">
    <name type="scientific">Rhizobium glycinendophyticum</name>
    <dbReference type="NCBI Taxonomy" id="2589807"/>
    <lineage>
        <taxon>Bacteria</taxon>
        <taxon>Pseudomonadati</taxon>
        <taxon>Pseudomonadota</taxon>
        <taxon>Alphaproteobacteria</taxon>
        <taxon>Hyphomicrobiales</taxon>
        <taxon>Rhizobiaceae</taxon>
        <taxon>Rhizobium/Agrobacterium group</taxon>
        <taxon>Rhizobium</taxon>
    </lineage>
</organism>
<feature type="signal peptide" evidence="4">
    <location>
        <begin position="1"/>
        <end position="25"/>
    </location>
</feature>
<dbReference type="OrthoDB" id="7376237at2"/>
<dbReference type="RefSeq" id="WP_140828441.1">
    <property type="nucleotide sequence ID" value="NZ_VFYP01000001.1"/>
</dbReference>
<dbReference type="AlphaFoldDB" id="A0A504U917"/>
<keyword evidence="2" id="KW-0964">Secreted</keyword>